<evidence type="ECO:0000256" key="1">
    <source>
        <dbReference type="SAM" id="MobiDB-lite"/>
    </source>
</evidence>
<reference evidence="2" key="1">
    <citation type="submission" date="2023-10" db="EMBL/GenBank/DDBJ databases">
        <authorList>
            <person name="Chen Y."/>
            <person name="Shah S."/>
            <person name="Dougan E. K."/>
            <person name="Thang M."/>
            <person name="Chan C."/>
        </authorList>
    </citation>
    <scope>NUCLEOTIDE SEQUENCE [LARGE SCALE GENOMIC DNA]</scope>
</reference>
<evidence type="ECO:0000313" key="3">
    <source>
        <dbReference type="Proteomes" id="UP001189429"/>
    </source>
</evidence>
<sequence>MHNTGQLHPVGQRPRKPEINIRKEKQRKRRGKRDTGRRHAEASEQRLRARELAKEDMAAARITSTGWISARGPVAQRAAESGRNPWILNRCSASVPELTILG</sequence>
<proteinExistence type="predicted"/>
<name>A0ABN9T1S0_9DINO</name>
<evidence type="ECO:0000313" key="2">
    <source>
        <dbReference type="EMBL" id="CAK0838891.1"/>
    </source>
</evidence>
<keyword evidence="3" id="KW-1185">Reference proteome</keyword>
<gene>
    <name evidence="2" type="ORF">PCOR1329_LOCUS34732</name>
</gene>
<feature type="region of interest" description="Disordered" evidence="1">
    <location>
        <begin position="1"/>
        <end position="46"/>
    </location>
</feature>
<feature type="compositionally biased region" description="Basic and acidic residues" evidence="1">
    <location>
        <begin position="33"/>
        <end position="46"/>
    </location>
</feature>
<accession>A0ABN9T1S0</accession>
<dbReference type="EMBL" id="CAUYUJ010014255">
    <property type="protein sequence ID" value="CAK0838891.1"/>
    <property type="molecule type" value="Genomic_DNA"/>
</dbReference>
<protein>
    <submittedName>
        <fullName evidence="2">Uncharacterized protein</fullName>
    </submittedName>
</protein>
<comment type="caution">
    <text evidence="2">The sequence shown here is derived from an EMBL/GenBank/DDBJ whole genome shotgun (WGS) entry which is preliminary data.</text>
</comment>
<dbReference type="Proteomes" id="UP001189429">
    <property type="component" value="Unassembled WGS sequence"/>
</dbReference>
<organism evidence="2 3">
    <name type="scientific">Prorocentrum cordatum</name>
    <dbReference type="NCBI Taxonomy" id="2364126"/>
    <lineage>
        <taxon>Eukaryota</taxon>
        <taxon>Sar</taxon>
        <taxon>Alveolata</taxon>
        <taxon>Dinophyceae</taxon>
        <taxon>Prorocentrales</taxon>
        <taxon>Prorocentraceae</taxon>
        <taxon>Prorocentrum</taxon>
    </lineage>
</organism>